<dbReference type="EMBL" id="JAAEJV010000024">
    <property type="protein sequence ID" value="MBF5059469.1"/>
    <property type="molecule type" value="Genomic_DNA"/>
</dbReference>
<dbReference type="Pfam" id="PF04893">
    <property type="entry name" value="Yip1"/>
    <property type="match status" value="1"/>
</dbReference>
<feature type="transmembrane region" description="Helical" evidence="5">
    <location>
        <begin position="196"/>
        <end position="220"/>
    </location>
</feature>
<evidence type="ECO:0000313" key="7">
    <source>
        <dbReference type="EMBL" id="MBF5059469.1"/>
    </source>
</evidence>
<evidence type="ECO:0000256" key="2">
    <source>
        <dbReference type="ARBA" id="ARBA00022692"/>
    </source>
</evidence>
<keyword evidence="3 5" id="KW-1133">Transmembrane helix</keyword>
<reference evidence="7 8" key="1">
    <citation type="submission" date="2020-01" db="EMBL/GenBank/DDBJ databases">
        <title>Draft genome sequence of Cand. Neptunochlamydia vexilliferae K9.</title>
        <authorList>
            <person name="Schulz F."/>
            <person name="Koestlbacher S."/>
            <person name="Wascher F."/>
            <person name="Pizzetti I."/>
            <person name="Horn M."/>
        </authorList>
    </citation>
    <scope>NUCLEOTIDE SEQUENCE [LARGE SCALE GENOMIC DNA]</scope>
    <source>
        <strain evidence="7 8">K9</strain>
    </source>
</reference>
<proteinExistence type="predicted"/>
<organism evidence="7 8">
    <name type="scientific">Candidatus Neptunichlamydia vexilliferae</name>
    <dbReference type="NCBI Taxonomy" id="1651774"/>
    <lineage>
        <taxon>Bacteria</taxon>
        <taxon>Pseudomonadati</taxon>
        <taxon>Chlamydiota</taxon>
        <taxon>Chlamydiia</taxon>
        <taxon>Parachlamydiales</taxon>
        <taxon>Simkaniaceae</taxon>
        <taxon>Candidatus Neptunichlamydia</taxon>
    </lineage>
</organism>
<comment type="caution">
    <text evidence="7">The sequence shown here is derived from an EMBL/GenBank/DDBJ whole genome shotgun (WGS) entry which is preliminary data.</text>
</comment>
<evidence type="ECO:0000313" key="8">
    <source>
        <dbReference type="Proteomes" id="UP001194714"/>
    </source>
</evidence>
<protein>
    <recommendedName>
        <fullName evidence="6">Yip1 domain-containing protein</fullName>
    </recommendedName>
</protein>
<feature type="transmembrane region" description="Helical" evidence="5">
    <location>
        <begin position="162"/>
        <end position="184"/>
    </location>
</feature>
<evidence type="ECO:0000256" key="1">
    <source>
        <dbReference type="ARBA" id="ARBA00004141"/>
    </source>
</evidence>
<sequence length="225" mass="24828">MEGKGRSKEGSNMSENTDRRVLGCNPWLSMWVRPRQTIRTLTQHNPNYRFATFCAIYGFQYLLQASQFLALGRASSLIVILILAAILAIPVGYLLFNVTSFFFFVLGKLIKGKGSFRHIRTATYWASVPMAVSLVIWAGLILCYGNNLFVPGYEKHLMGVAATINAVAGIGQLILGVWGFVIFLHALGEVQGFSAWMALLNVFLSVLTVSILLFLVGWVVSTLAT</sequence>
<evidence type="ECO:0000256" key="3">
    <source>
        <dbReference type="ARBA" id="ARBA00022989"/>
    </source>
</evidence>
<gene>
    <name evidence="7" type="ORF">NEPTK9_000983</name>
</gene>
<feature type="transmembrane region" description="Helical" evidence="5">
    <location>
        <begin position="122"/>
        <end position="142"/>
    </location>
</feature>
<evidence type="ECO:0000259" key="6">
    <source>
        <dbReference type="Pfam" id="PF04893"/>
    </source>
</evidence>
<evidence type="ECO:0000256" key="4">
    <source>
        <dbReference type="ARBA" id="ARBA00023136"/>
    </source>
</evidence>
<comment type="subcellular location">
    <subcellularLocation>
        <location evidence="1">Membrane</location>
        <topology evidence="1">Multi-pass membrane protein</topology>
    </subcellularLocation>
</comment>
<feature type="transmembrane region" description="Helical" evidence="5">
    <location>
        <begin position="77"/>
        <end position="110"/>
    </location>
</feature>
<feature type="transmembrane region" description="Helical" evidence="5">
    <location>
        <begin position="48"/>
        <end position="71"/>
    </location>
</feature>
<accession>A0ABS0AZT8</accession>
<feature type="domain" description="Yip1" evidence="6">
    <location>
        <begin position="29"/>
        <end position="215"/>
    </location>
</feature>
<keyword evidence="8" id="KW-1185">Reference proteome</keyword>
<dbReference type="Proteomes" id="UP001194714">
    <property type="component" value="Unassembled WGS sequence"/>
</dbReference>
<dbReference type="InterPro" id="IPR006977">
    <property type="entry name" value="Yip1_dom"/>
</dbReference>
<evidence type="ECO:0000256" key="5">
    <source>
        <dbReference type="SAM" id="Phobius"/>
    </source>
</evidence>
<keyword evidence="2 5" id="KW-0812">Transmembrane</keyword>
<name>A0ABS0AZT8_9BACT</name>
<keyword evidence="4 5" id="KW-0472">Membrane</keyword>